<dbReference type="GO" id="GO:0090170">
    <property type="term" value="P:regulation of Golgi inheritance"/>
    <property type="evidence" value="ECO:0007669"/>
    <property type="project" value="UniProtKB-ARBA"/>
</dbReference>
<sequence>MAVARATGIQYRGRILTLSSQGPPRRSTSRKPPQENRGPVPQSSLFSARVRLRTVAVIRIQDEDDRKSGSLALICELMDMNIYELIRDYNGDPASMNPQQDVLKLGDFGSCRSVYSKQPYTEYISTRWYRAPECLLTDGFYTYKMDLWSAGCVFYEIASLQPLFPGVNELDQISKIHDVIGTPCQKTLTKFKQSRAMSFDFPFKKGSGIPLLTTNLSPQCLSLLHAMVAYDPDDRIAAHQALQHPYFQVQRAPGRSPRPPAPSSGAAAPLVLVLENTLHSVLLPAELLCRLSKKGGQESVRGAEWAWGSIALHAGASLGQIMQLRQPLYN</sequence>
<dbReference type="InterPro" id="IPR011009">
    <property type="entry name" value="Kinase-like_dom_sf"/>
</dbReference>
<keyword evidence="9 16" id="KW-0418">Kinase</keyword>
<dbReference type="GO" id="GO:0005524">
    <property type="term" value="F:ATP binding"/>
    <property type="evidence" value="ECO:0007669"/>
    <property type="project" value="UniProtKB-KW"/>
</dbReference>
<feature type="domain" description="Protein kinase" evidence="15">
    <location>
        <begin position="1"/>
        <end position="247"/>
    </location>
</feature>
<dbReference type="GO" id="GO:0051493">
    <property type="term" value="P:regulation of cytoskeleton organization"/>
    <property type="evidence" value="ECO:0007669"/>
    <property type="project" value="UniProtKB-ARBA"/>
</dbReference>
<protein>
    <recommendedName>
        <fullName evidence="4">mitogen-activated protein kinase</fullName>
        <ecNumber evidence="4">2.7.11.24</ecNumber>
    </recommendedName>
</protein>
<name>A0A8J6GNH8_MICOH</name>
<evidence type="ECO:0000256" key="11">
    <source>
        <dbReference type="ARBA" id="ARBA00022949"/>
    </source>
</evidence>
<dbReference type="GO" id="GO:0004707">
    <property type="term" value="F:MAP kinase activity"/>
    <property type="evidence" value="ECO:0007669"/>
    <property type="project" value="UniProtKB-EC"/>
</dbReference>
<keyword evidence="6" id="KW-0597">Phosphoprotein</keyword>
<feature type="region of interest" description="Disordered" evidence="14">
    <location>
        <begin position="16"/>
        <end position="43"/>
    </location>
</feature>
<evidence type="ECO:0000256" key="6">
    <source>
        <dbReference type="ARBA" id="ARBA00022553"/>
    </source>
</evidence>
<keyword evidence="8" id="KW-0547">Nucleotide-binding</keyword>
<dbReference type="GO" id="GO:0005654">
    <property type="term" value="C:nucleoplasm"/>
    <property type="evidence" value="ECO:0007669"/>
    <property type="project" value="UniProtKB-ARBA"/>
</dbReference>
<dbReference type="PROSITE" id="PS50011">
    <property type="entry name" value="PROTEIN_KINASE_DOM"/>
    <property type="match status" value="1"/>
</dbReference>
<dbReference type="SMART" id="SM00220">
    <property type="entry name" value="S_TKc"/>
    <property type="match status" value="1"/>
</dbReference>
<dbReference type="EMBL" id="JAATJU010021291">
    <property type="protein sequence ID" value="KAH0514051.1"/>
    <property type="molecule type" value="Genomic_DNA"/>
</dbReference>
<evidence type="ECO:0000256" key="9">
    <source>
        <dbReference type="ARBA" id="ARBA00022777"/>
    </source>
</evidence>
<evidence type="ECO:0000256" key="8">
    <source>
        <dbReference type="ARBA" id="ARBA00022741"/>
    </source>
</evidence>
<dbReference type="AlphaFoldDB" id="A0A8J6GNH8"/>
<organism evidence="16 17">
    <name type="scientific">Microtus ochrogaster</name>
    <name type="common">Prairie vole</name>
    <dbReference type="NCBI Taxonomy" id="79684"/>
    <lineage>
        <taxon>Eukaryota</taxon>
        <taxon>Metazoa</taxon>
        <taxon>Chordata</taxon>
        <taxon>Craniata</taxon>
        <taxon>Vertebrata</taxon>
        <taxon>Euteleostomi</taxon>
        <taxon>Mammalia</taxon>
        <taxon>Eutheria</taxon>
        <taxon>Euarchontoglires</taxon>
        <taxon>Glires</taxon>
        <taxon>Rodentia</taxon>
        <taxon>Myomorpha</taxon>
        <taxon>Muroidea</taxon>
        <taxon>Cricetidae</taxon>
        <taxon>Arvicolinae</taxon>
        <taxon>Microtus</taxon>
    </lineage>
</organism>
<dbReference type="GO" id="GO:0032872">
    <property type="term" value="P:regulation of stress-activated MAPK cascade"/>
    <property type="evidence" value="ECO:0007669"/>
    <property type="project" value="UniProtKB-ARBA"/>
</dbReference>
<evidence type="ECO:0000256" key="12">
    <source>
        <dbReference type="ARBA" id="ARBA00047592"/>
    </source>
</evidence>
<gene>
    <name evidence="16" type="ORF">LTLLF_136795</name>
</gene>
<keyword evidence="5" id="KW-0723">Serine/threonine-protein kinase</keyword>
<keyword evidence="11" id="KW-0965">Cell junction</keyword>
<dbReference type="GO" id="GO:0005925">
    <property type="term" value="C:focal adhesion"/>
    <property type="evidence" value="ECO:0007669"/>
    <property type="project" value="UniProtKB-SubCell"/>
</dbReference>
<dbReference type="GO" id="GO:0005769">
    <property type="term" value="C:early endosome"/>
    <property type="evidence" value="ECO:0007669"/>
    <property type="project" value="UniProtKB-ARBA"/>
</dbReference>
<dbReference type="GO" id="GO:0005794">
    <property type="term" value="C:Golgi apparatus"/>
    <property type="evidence" value="ECO:0007669"/>
    <property type="project" value="UniProtKB-ARBA"/>
</dbReference>
<dbReference type="Gene3D" id="1.10.510.10">
    <property type="entry name" value="Transferase(Phosphotransferase) domain 1"/>
    <property type="match status" value="1"/>
</dbReference>
<dbReference type="PANTHER" id="PTHR24055">
    <property type="entry name" value="MITOGEN-ACTIVATED PROTEIN KINASE"/>
    <property type="match status" value="1"/>
</dbReference>
<dbReference type="SUPFAM" id="SSF56112">
    <property type="entry name" value="Protein kinase-like (PK-like)"/>
    <property type="match status" value="1"/>
</dbReference>
<dbReference type="GO" id="GO:0009888">
    <property type="term" value="P:tissue development"/>
    <property type="evidence" value="ECO:0007669"/>
    <property type="project" value="UniProtKB-ARBA"/>
</dbReference>
<dbReference type="Proteomes" id="UP000710432">
    <property type="component" value="Unassembled WGS sequence"/>
</dbReference>
<dbReference type="GO" id="GO:0005770">
    <property type="term" value="C:late endosome"/>
    <property type="evidence" value="ECO:0007669"/>
    <property type="project" value="UniProtKB-ARBA"/>
</dbReference>
<dbReference type="InterPro" id="IPR050117">
    <property type="entry name" value="MAPK"/>
</dbReference>
<evidence type="ECO:0000256" key="1">
    <source>
        <dbReference type="ARBA" id="ARBA00004246"/>
    </source>
</evidence>
<keyword evidence="10" id="KW-0067">ATP-binding</keyword>
<evidence type="ECO:0000256" key="5">
    <source>
        <dbReference type="ARBA" id="ARBA00022527"/>
    </source>
</evidence>
<dbReference type="InterPro" id="IPR000719">
    <property type="entry name" value="Prot_kinase_dom"/>
</dbReference>
<comment type="caution">
    <text evidence="16">The sequence shown here is derived from an EMBL/GenBank/DDBJ whole genome shotgun (WGS) entry which is preliminary data.</text>
</comment>
<evidence type="ECO:0000256" key="4">
    <source>
        <dbReference type="ARBA" id="ARBA00012411"/>
    </source>
</evidence>
<reference evidence="16" key="1">
    <citation type="submission" date="2020-03" db="EMBL/GenBank/DDBJ databases">
        <title>Studies in the Genomics of Life Span.</title>
        <authorList>
            <person name="Glass D."/>
        </authorList>
    </citation>
    <scope>NUCLEOTIDE SEQUENCE</scope>
    <source>
        <strain evidence="16">LTLLF</strain>
        <tissue evidence="16">Muscle</tissue>
    </source>
</reference>
<evidence type="ECO:0000313" key="16">
    <source>
        <dbReference type="EMBL" id="KAH0514051.1"/>
    </source>
</evidence>
<evidence type="ECO:0000256" key="7">
    <source>
        <dbReference type="ARBA" id="ARBA00022679"/>
    </source>
</evidence>
<keyword evidence="7" id="KW-0808">Transferase</keyword>
<dbReference type="EC" id="2.7.11.24" evidence="4"/>
<dbReference type="Pfam" id="PF00069">
    <property type="entry name" value="Pkinase"/>
    <property type="match status" value="1"/>
</dbReference>
<proteinExistence type="inferred from homology"/>
<comment type="catalytic activity">
    <reaction evidence="12">
        <text>L-threonyl-[protein] + ATP = O-phospho-L-threonyl-[protein] + ADP + H(+)</text>
        <dbReference type="Rhea" id="RHEA:46608"/>
        <dbReference type="Rhea" id="RHEA-COMP:11060"/>
        <dbReference type="Rhea" id="RHEA-COMP:11605"/>
        <dbReference type="ChEBI" id="CHEBI:15378"/>
        <dbReference type="ChEBI" id="CHEBI:30013"/>
        <dbReference type="ChEBI" id="CHEBI:30616"/>
        <dbReference type="ChEBI" id="CHEBI:61977"/>
        <dbReference type="ChEBI" id="CHEBI:456216"/>
        <dbReference type="EC" id="2.7.11.24"/>
    </reaction>
</comment>
<evidence type="ECO:0000256" key="2">
    <source>
        <dbReference type="ARBA" id="ARBA00004345"/>
    </source>
</evidence>
<dbReference type="GO" id="GO:2000641">
    <property type="term" value="P:regulation of early endosome to late endosome transport"/>
    <property type="evidence" value="ECO:0007669"/>
    <property type="project" value="UniProtKB-ARBA"/>
</dbReference>
<comment type="similarity">
    <text evidence="3">Belongs to the protein kinase superfamily. CMGC Ser/Thr protein kinase family. MAP kinase subfamily.</text>
</comment>
<evidence type="ECO:0000256" key="13">
    <source>
        <dbReference type="ARBA" id="ARBA00048312"/>
    </source>
</evidence>
<dbReference type="GO" id="GO:0005901">
    <property type="term" value="C:caveola"/>
    <property type="evidence" value="ECO:0007669"/>
    <property type="project" value="UniProtKB-SubCell"/>
</dbReference>
<evidence type="ECO:0000256" key="14">
    <source>
        <dbReference type="SAM" id="MobiDB-lite"/>
    </source>
</evidence>
<comment type="subcellular location">
    <subcellularLocation>
        <location evidence="1">Cell junction</location>
        <location evidence="1">Focal adhesion</location>
    </subcellularLocation>
    <subcellularLocation>
        <location evidence="2">Membrane</location>
        <location evidence="2">Caveola</location>
    </subcellularLocation>
</comment>
<evidence type="ECO:0000256" key="3">
    <source>
        <dbReference type="ARBA" id="ARBA00008832"/>
    </source>
</evidence>
<accession>A0A8J6GNH8</accession>
<evidence type="ECO:0000313" key="17">
    <source>
        <dbReference type="Proteomes" id="UP000710432"/>
    </source>
</evidence>
<evidence type="ECO:0000259" key="15">
    <source>
        <dbReference type="PROSITE" id="PS50011"/>
    </source>
</evidence>
<dbReference type="GO" id="GO:0072584">
    <property type="term" value="P:caveolin-mediated endocytosis"/>
    <property type="evidence" value="ECO:0007669"/>
    <property type="project" value="UniProtKB-ARBA"/>
</dbReference>
<evidence type="ECO:0000256" key="10">
    <source>
        <dbReference type="ARBA" id="ARBA00022840"/>
    </source>
</evidence>
<dbReference type="FunFam" id="1.10.510.10:FF:000624">
    <property type="entry name" value="Mitogen-activated protein kinase"/>
    <property type="match status" value="1"/>
</dbReference>
<comment type="catalytic activity">
    <reaction evidence="13">
        <text>L-seryl-[protein] + ATP = O-phospho-L-seryl-[protein] + ADP + H(+)</text>
        <dbReference type="Rhea" id="RHEA:17989"/>
        <dbReference type="Rhea" id="RHEA-COMP:9863"/>
        <dbReference type="Rhea" id="RHEA-COMP:11604"/>
        <dbReference type="ChEBI" id="CHEBI:15378"/>
        <dbReference type="ChEBI" id="CHEBI:29999"/>
        <dbReference type="ChEBI" id="CHEBI:30616"/>
        <dbReference type="ChEBI" id="CHEBI:83421"/>
        <dbReference type="ChEBI" id="CHEBI:456216"/>
        <dbReference type="EC" id="2.7.11.24"/>
    </reaction>
</comment>